<evidence type="ECO:0000313" key="2">
    <source>
        <dbReference type="Proteomes" id="UP000308330"/>
    </source>
</evidence>
<dbReference type="Proteomes" id="UP000308330">
    <property type="component" value="Unassembled WGS sequence"/>
</dbReference>
<keyword evidence="2" id="KW-1185">Reference proteome</keyword>
<reference evidence="1 2" key="1">
    <citation type="submission" date="2019-04" db="EMBL/GenBank/DDBJ databases">
        <title>Lysinibacillus genome sequencing.</title>
        <authorList>
            <person name="Dunlap C."/>
        </authorList>
    </citation>
    <scope>NUCLEOTIDE SEQUENCE [LARGE SCALE GENOMIC DNA]</scope>
    <source>
        <strain evidence="1 2">KCTC 33042</strain>
    </source>
</reference>
<evidence type="ECO:0000313" key="1">
    <source>
        <dbReference type="EMBL" id="TKI50580.1"/>
    </source>
</evidence>
<sequence length="57" mass="6661">MTKIKVIDSRKKDDFENKVNEYLKELQNHEIIDIKYSASVVNSLGLPLIYSAMIIYK</sequence>
<dbReference type="Pfam" id="PF10957">
    <property type="entry name" value="Spore_Cse60"/>
    <property type="match status" value="1"/>
</dbReference>
<organism evidence="1 2">
    <name type="scientific">Lysinibacillus tabacifolii</name>
    <dbReference type="NCBI Taxonomy" id="1173107"/>
    <lineage>
        <taxon>Bacteria</taxon>
        <taxon>Bacillati</taxon>
        <taxon>Bacillota</taxon>
        <taxon>Bacilli</taxon>
        <taxon>Bacillales</taxon>
        <taxon>Bacillaceae</taxon>
        <taxon>Lysinibacillus</taxon>
    </lineage>
</organism>
<protein>
    <submittedName>
        <fullName evidence="1">Sporulation protein Cse60</fullName>
    </submittedName>
</protein>
<proteinExistence type="predicted"/>
<accession>A0ABY2T3H0</accession>
<comment type="caution">
    <text evidence="1">The sequence shown here is derived from an EMBL/GenBank/DDBJ whole genome shotgun (WGS) entry which is preliminary data.</text>
</comment>
<dbReference type="InterPro" id="IPR020296">
    <property type="entry name" value="Spore_Cse60"/>
</dbReference>
<dbReference type="EMBL" id="SZPT01000001">
    <property type="protein sequence ID" value="TKI50580.1"/>
    <property type="molecule type" value="Genomic_DNA"/>
</dbReference>
<gene>
    <name evidence="1" type="ORF">FC748_05045</name>
</gene>
<dbReference type="RefSeq" id="WP_108030182.1">
    <property type="nucleotide sequence ID" value="NZ_PYUE01000003.1"/>
</dbReference>
<name>A0ABY2T3H0_9BACI</name>